<proteinExistence type="inferred from homology"/>
<dbReference type="GO" id="GO:0012505">
    <property type="term" value="C:endomembrane system"/>
    <property type="evidence" value="ECO:0007669"/>
    <property type="project" value="UniProtKB-SubCell"/>
</dbReference>
<gene>
    <name evidence="11" type="ORF">Adt_45545</name>
</gene>
<evidence type="ECO:0000256" key="4">
    <source>
        <dbReference type="ARBA" id="ARBA00022614"/>
    </source>
</evidence>
<evidence type="ECO:0000256" key="3">
    <source>
        <dbReference type="ARBA" id="ARBA00022475"/>
    </source>
</evidence>
<keyword evidence="8" id="KW-1133">Transmembrane helix</keyword>
<dbReference type="SUPFAM" id="SSF52058">
    <property type="entry name" value="L domain-like"/>
    <property type="match status" value="1"/>
</dbReference>
<evidence type="ECO:0000256" key="9">
    <source>
        <dbReference type="ARBA" id="ARBA00023136"/>
    </source>
</evidence>
<dbReference type="InterPro" id="IPR001611">
    <property type="entry name" value="Leu-rich_rpt"/>
</dbReference>
<accession>A0ABD1PDZ8</accession>
<keyword evidence="3" id="KW-1003">Cell membrane</keyword>
<dbReference type="PANTHER" id="PTHR48062">
    <property type="entry name" value="RECEPTOR-LIKE PROTEIN 14"/>
    <property type="match status" value="1"/>
</dbReference>
<dbReference type="Proteomes" id="UP001604336">
    <property type="component" value="Unassembled WGS sequence"/>
</dbReference>
<evidence type="ECO:0000256" key="1">
    <source>
        <dbReference type="ARBA" id="ARBA00004236"/>
    </source>
</evidence>
<dbReference type="InterPro" id="IPR051502">
    <property type="entry name" value="RLP_Defense_Trigger"/>
</dbReference>
<dbReference type="Gene3D" id="3.80.10.10">
    <property type="entry name" value="Ribonuclease Inhibitor"/>
    <property type="match status" value="1"/>
</dbReference>
<keyword evidence="11" id="KW-0675">Receptor</keyword>
<evidence type="ECO:0000256" key="6">
    <source>
        <dbReference type="ARBA" id="ARBA00022729"/>
    </source>
</evidence>
<evidence type="ECO:0000256" key="10">
    <source>
        <dbReference type="ARBA" id="ARBA00037847"/>
    </source>
</evidence>
<keyword evidence="6" id="KW-0732">Signal</keyword>
<dbReference type="InterPro" id="IPR032675">
    <property type="entry name" value="LRR_dom_sf"/>
</dbReference>
<comment type="subcellular location">
    <subcellularLocation>
        <location evidence="1">Cell membrane</location>
    </subcellularLocation>
    <subcellularLocation>
        <location evidence="10">Endomembrane system</location>
        <topology evidence="10">Single-pass membrane protein</topology>
    </subcellularLocation>
</comment>
<dbReference type="EMBL" id="JBFOLK010000014">
    <property type="protein sequence ID" value="KAL2462125.1"/>
    <property type="molecule type" value="Genomic_DNA"/>
</dbReference>
<evidence type="ECO:0000256" key="5">
    <source>
        <dbReference type="ARBA" id="ARBA00022692"/>
    </source>
</evidence>
<dbReference type="GO" id="GO:0005886">
    <property type="term" value="C:plasma membrane"/>
    <property type="evidence" value="ECO:0007669"/>
    <property type="project" value="UniProtKB-SubCell"/>
</dbReference>
<keyword evidence="12" id="KW-1185">Reference proteome</keyword>
<keyword evidence="4" id="KW-0433">Leucine-rich repeat</keyword>
<sequence length="141" mass="15575">MRDNDLHFGGIPNSIHALSNLRVLLLGSNHLNGSILNQILYVLLSTYIVWTKPAIGTYGNFLVRTCEKQNADYGYTELVEVEFVTKGRPGCYNGDILNYMSGLNLSCNNLIGEVPPEIGYLSSIHVANLSYNHLTSSIPKT</sequence>
<name>A0ABD1PDZ8_9LAMI</name>
<dbReference type="AlphaFoldDB" id="A0ABD1PDZ8"/>
<organism evidence="11 12">
    <name type="scientific">Abeliophyllum distichum</name>
    <dbReference type="NCBI Taxonomy" id="126358"/>
    <lineage>
        <taxon>Eukaryota</taxon>
        <taxon>Viridiplantae</taxon>
        <taxon>Streptophyta</taxon>
        <taxon>Embryophyta</taxon>
        <taxon>Tracheophyta</taxon>
        <taxon>Spermatophyta</taxon>
        <taxon>Magnoliopsida</taxon>
        <taxon>eudicotyledons</taxon>
        <taxon>Gunneridae</taxon>
        <taxon>Pentapetalae</taxon>
        <taxon>asterids</taxon>
        <taxon>lamiids</taxon>
        <taxon>Lamiales</taxon>
        <taxon>Oleaceae</taxon>
        <taxon>Forsythieae</taxon>
        <taxon>Abeliophyllum</taxon>
    </lineage>
</organism>
<evidence type="ECO:0000313" key="11">
    <source>
        <dbReference type="EMBL" id="KAL2462125.1"/>
    </source>
</evidence>
<comment type="similarity">
    <text evidence="2">Belongs to the RLP family.</text>
</comment>
<dbReference type="Pfam" id="PF00560">
    <property type="entry name" value="LRR_1"/>
    <property type="match status" value="1"/>
</dbReference>
<keyword evidence="7" id="KW-0677">Repeat</keyword>
<evidence type="ECO:0000313" key="12">
    <source>
        <dbReference type="Proteomes" id="UP001604336"/>
    </source>
</evidence>
<keyword evidence="9" id="KW-0472">Membrane</keyword>
<protein>
    <submittedName>
        <fullName evidence="11">Receptor like protein 9</fullName>
    </submittedName>
</protein>
<evidence type="ECO:0000256" key="8">
    <source>
        <dbReference type="ARBA" id="ARBA00022989"/>
    </source>
</evidence>
<comment type="caution">
    <text evidence="11">The sequence shown here is derived from an EMBL/GenBank/DDBJ whole genome shotgun (WGS) entry which is preliminary data.</text>
</comment>
<evidence type="ECO:0000256" key="7">
    <source>
        <dbReference type="ARBA" id="ARBA00022737"/>
    </source>
</evidence>
<dbReference type="PANTHER" id="PTHR48062:SF52">
    <property type="entry name" value="RECEPTOR-LIKE PROTEIN 8-RELATED"/>
    <property type="match status" value="1"/>
</dbReference>
<evidence type="ECO:0000256" key="2">
    <source>
        <dbReference type="ARBA" id="ARBA00009592"/>
    </source>
</evidence>
<keyword evidence="5" id="KW-0812">Transmembrane</keyword>
<reference evidence="12" key="1">
    <citation type="submission" date="2024-07" db="EMBL/GenBank/DDBJ databases">
        <title>Two chromosome-level genome assemblies of Korean endemic species Abeliophyllum distichum and Forsythia ovata (Oleaceae).</title>
        <authorList>
            <person name="Jang H."/>
        </authorList>
    </citation>
    <scope>NUCLEOTIDE SEQUENCE [LARGE SCALE GENOMIC DNA]</scope>
</reference>